<dbReference type="AlphaFoldDB" id="A0A0N1INE7"/>
<keyword evidence="2" id="KW-1185">Reference proteome</keyword>
<accession>A0A0N1INE7</accession>
<reference evidence="1 2" key="1">
    <citation type="journal article" date="2015" name="Nat. Commun.">
        <title>Outbred genome sequencing and CRISPR/Cas9 gene editing in butterflies.</title>
        <authorList>
            <person name="Li X."/>
            <person name="Fan D."/>
            <person name="Zhang W."/>
            <person name="Liu G."/>
            <person name="Zhang L."/>
            <person name="Zhao L."/>
            <person name="Fang X."/>
            <person name="Chen L."/>
            <person name="Dong Y."/>
            <person name="Chen Y."/>
            <person name="Ding Y."/>
            <person name="Zhao R."/>
            <person name="Feng M."/>
            <person name="Zhu Y."/>
            <person name="Feng Y."/>
            <person name="Jiang X."/>
            <person name="Zhu D."/>
            <person name="Xiang H."/>
            <person name="Feng X."/>
            <person name="Li S."/>
            <person name="Wang J."/>
            <person name="Zhang G."/>
            <person name="Kronforst M.R."/>
            <person name="Wang W."/>
        </authorList>
    </citation>
    <scope>NUCLEOTIDE SEQUENCE [LARGE SCALE GENOMIC DNA]</scope>
    <source>
        <strain evidence="1">Ya'a_city_454_Px</strain>
        <tissue evidence="1">Whole body</tissue>
    </source>
</reference>
<protein>
    <submittedName>
        <fullName evidence="1">Uncharacterized protein</fullName>
    </submittedName>
</protein>
<sequence length="95" mass="10218">MGRRLDCSGTSPGVMEAVDLVHPGRRQMGVVGWRTFKVRGAELFEHHAGCRFCPVHSLALFSESTCELVQTGVVAGYVGRGMSPVSVLLDSGLRT</sequence>
<dbReference type="Proteomes" id="UP000053268">
    <property type="component" value="Unassembled WGS sequence"/>
</dbReference>
<dbReference type="EMBL" id="KQ458661">
    <property type="protein sequence ID" value="KPJ05637.1"/>
    <property type="molecule type" value="Genomic_DNA"/>
</dbReference>
<evidence type="ECO:0000313" key="2">
    <source>
        <dbReference type="Proteomes" id="UP000053268"/>
    </source>
</evidence>
<evidence type="ECO:0000313" key="1">
    <source>
        <dbReference type="EMBL" id="KPJ05637.1"/>
    </source>
</evidence>
<name>A0A0N1INE7_PAPXU</name>
<proteinExistence type="predicted"/>
<organism evidence="1 2">
    <name type="scientific">Papilio xuthus</name>
    <name type="common">Asian swallowtail butterfly</name>
    <dbReference type="NCBI Taxonomy" id="66420"/>
    <lineage>
        <taxon>Eukaryota</taxon>
        <taxon>Metazoa</taxon>
        <taxon>Ecdysozoa</taxon>
        <taxon>Arthropoda</taxon>
        <taxon>Hexapoda</taxon>
        <taxon>Insecta</taxon>
        <taxon>Pterygota</taxon>
        <taxon>Neoptera</taxon>
        <taxon>Endopterygota</taxon>
        <taxon>Lepidoptera</taxon>
        <taxon>Glossata</taxon>
        <taxon>Ditrysia</taxon>
        <taxon>Papilionoidea</taxon>
        <taxon>Papilionidae</taxon>
        <taxon>Papilioninae</taxon>
        <taxon>Papilio</taxon>
    </lineage>
</organism>
<gene>
    <name evidence="1" type="ORF">RR46_00738</name>
</gene>